<evidence type="ECO:0000256" key="1">
    <source>
        <dbReference type="SAM" id="SignalP"/>
    </source>
</evidence>
<dbReference type="EMBL" id="BMHL01000004">
    <property type="protein sequence ID" value="GGC41848.1"/>
    <property type="molecule type" value="Genomic_DNA"/>
</dbReference>
<keyword evidence="1" id="KW-0732">Signal</keyword>
<dbReference type="Proteomes" id="UP000602004">
    <property type="component" value="Unassembled WGS sequence"/>
</dbReference>
<proteinExistence type="predicted"/>
<dbReference type="Gene3D" id="3.10.180.10">
    <property type="entry name" value="2,3-Dihydroxybiphenyl 1,2-Dioxygenase, domain 1"/>
    <property type="match status" value="1"/>
</dbReference>
<evidence type="ECO:0000313" key="2">
    <source>
        <dbReference type="EMBL" id="GGC41848.1"/>
    </source>
</evidence>
<gene>
    <name evidence="2" type="ORF">GCM10011400_30900</name>
</gene>
<sequence length="323" mass="34729">MTMDNAMFKSLQRFRSVALLCAAVLIGVSRASSAFAEAGPPEVSAGKTALAARQPDVSVGAQYDTTHVYVASADLDAFVTSFLATFGGKASPRAVFTVTPTPSRTASQYVQTPVGMLSVFGFETPIPYPFGSERTGYLVTRIDQAVSAARAAGANVLVDTFDDPIGKDAIIQWPGGLTMQLYWHTKAPNYAPLQSVPDNRVYVSRYEANNFVRRWLHFSHGKVVSDNPRANAGVIGRPGETIREIRIDSGFGRMVVFVTDGKLPYPFGRETTGYAVDDLAQTLERAQAAGAKVLYAPYGSEAGKTAVLEFPGGYIAEVHDGRQ</sequence>
<keyword evidence="3" id="KW-1185">Reference proteome</keyword>
<dbReference type="SUPFAM" id="SSF54593">
    <property type="entry name" value="Glyoxalase/Bleomycin resistance protein/Dihydroxybiphenyl dioxygenase"/>
    <property type="match status" value="2"/>
</dbReference>
<evidence type="ECO:0000313" key="3">
    <source>
        <dbReference type="Proteomes" id="UP000602004"/>
    </source>
</evidence>
<dbReference type="InterPro" id="IPR029068">
    <property type="entry name" value="Glyas_Bleomycin-R_OHBP_Dase"/>
</dbReference>
<feature type="signal peptide" evidence="1">
    <location>
        <begin position="1"/>
        <end position="36"/>
    </location>
</feature>
<evidence type="ECO:0008006" key="4">
    <source>
        <dbReference type="Google" id="ProtNLM"/>
    </source>
</evidence>
<protein>
    <recommendedName>
        <fullName evidence="4">Glyoxalase</fullName>
    </recommendedName>
</protein>
<reference evidence="3" key="1">
    <citation type="journal article" date="2019" name="Int. J. Syst. Evol. Microbiol.">
        <title>The Global Catalogue of Microorganisms (GCM) 10K type strain sequencing project: providing services to taxonomists for standard genome sequencing and annotation.</title>
        <authorList>
            <consortium name="The Broad Institute Genomics Platform"/>
            <consortium name="The Broad Institute Genome Sequencing Center for Infectious Disease"/>
            <person name="Wu L."/>
            <person name="Ma J."/>
        </authorList>
    </citation>
    <scope>NUCLEOTIDE SEQUENCE [LARGE SCALE GENOMIC DNA]</scope>
    <source>
        <strain evidence="3">CGMCC 1.15103</strain>
    </source>
</reference>
<name>A0ABQ1MLI2_9BURK</name>
<comment type="caution">
    <text evidence="2">The sequence shown here is derived from an EMBL/GenBank/DDBJ whole genome shotgun (WGS) entry which is preliminary data.</text>
</comment>
<organism evidence="2 3">
    <name type="scientific">Paraburkholderia caffeinilytica</name>
    <dbReference type="NCBI Taxonomy" id="1761016"/>
    <lineage>
        <taxon>Bacteria</taxon>
        <taxon>Pseudomonadati</taxon>
        <taxon>Pseudomonadota</taxon>
        <taxon>Betaproteobacteria</taxon>
        <taxon>Burkholderiales</taxon>
        <taxon>Burkholderiaceae</taxon>
        <taxon>Paraburkholderia</taxon>
    </lineage>
</organism>
<feature type="chain" id="PRO_5045395493" description="Glyoxalase" evidence="1">
    <location>
        <begin position="37"/>
        <end position="323"/>
    </location>
</feature>
<accession>A0ABQ1MLI2</accession>